<feature type="compositionally biased region" description="Basic and acidic residues" evidence="1">
    <location>
        <begin position="182"/>
        <end position="211"/>
    </location>
</feature>
<dbReference type="Pfam" id="PF20177">
    <property type="entry name" value="DUF6542"/>
    <property type="match status" value="1"/>
</dbReference>
<dbReference type="SUPFAM" id="SSF103473">
    <property type="entry name" value="MFS general substrate transporter"/>
    <property type="match status" value="1"/>
</dbReference>
<protein>
    <submittedName>
        <fullName evidence="4">MFS transporter</fullName>
    </submittedName>
</protein>
<dbReference type="RefSeq" id="WP_284826103.1">
    <property type="nucleotide sequence ID" value="NZ_CP126969.1"/>
</dbReference>
<feature type="transmembrane region" description="Helical" evidence="2">
    <location>
        <begin position="16"/>
        <end position="37"/>
    </location>
</feature>
<evidence type="ECO:0000313" key="4">
    <source>
        <dbReference type="EMBL" id="WIM68519.1"/>
    </source>
</evidence>
<keyword evidence="2" id="KW-0812">Transmembrane</keyword>
<dbReference type="InterPro" id="IPR036259">
    <property type="entry name" value="MFS_trans_sf"/>
</dbReference>
<dbReference type="Proteomes" id="UP001225598">
    <property type="component" value="Chromosome"/>
</dbReference>
<proteinExistence type="predicted"/>
<sequence>MSHLSSRSHSSSKFEGLPLLSAIGIIIAALITGFLISWNAQELGWPMMWIFAIACVAVTFLVNPKGLYLTVVSIPILFAIFVLLTGWFVTRSQQAEGADPFSTTALIMAAFPLAQFFPALITVVIACLVISVVRIALLKKFNDKSEEIAITRRQQVAEEDRRNRRTTQEARSRSSQVTVQELLERNKARQGRDHGSYRRSSESSGRPVDRL</sequence>
<dbReference type="InterPro" id="IPR046672">
    <property type="entry name" value="DUF6542"/>
</dbReference>
<feature type="transmembrane region" description="Helical" evidence="2">
    <location>
        <begin position="43"/>
        <end position="62"/>
    </location>
</feature>
<feature type="transmembrane region" description="Helical" evidence="2">
    <location>
        <begin position="109"/>
        <end position="137"/>
    </location>
</feature>
<name>A0ABY8VG96_9CORY</name>
<gene>
    <name evidence="4" type="ORF">QP027_03740</name>
</gene>
<accession>A0ABY8VG96</accession>
<feature type="domain" description="DUF6542" evidence="3">
    <location>
        <begin position="16"/>
        <end position="139"/>
    </location>
</feature>
<evidence type="ECO:0000256" key="2">
    <source>
        <dbReference type="SAM" id="Phobius"/>
    </source>
</evidence>
<feature type="compositionally biased region" description="Basic and acidic residues" evidence="1">
    <location>
        <begin position="156"/>
        <end position="172"/>
    </location>
</feature>
<feature type="region of interest" description="Disordered" evidence="1">
    <location>
        <begin position="156"/>
        <end position="211"/>
    </location>
</feature>
<dbReference type="EMBL" id="CP126969">
    <property type="protein sequence ID" value="WIM68519.1"/>
    <property type="molecule type" value="Genomic_DNA"/>
</dbReference>
<reference evidence="4 5" key="1">
    <citation type="submission" date="2023-05" db="EMBL/GenBank/DDBJ databases">
        <title>Corynebacterium suedekumii sp. nov. and Corynebacterium breve sp. nov. isolated from raw cow's milk.</title>
        <authorList>
            <person name="Baer M.K."/>
            <person name="Mehl L."/>
            <person name="Hellmuth R."/>
            <person name="Marke G."/>
            <person name="Lipski A."/>
        </authorList>
    </citation>
    <scope>NUCLEOTIDE SEQUENCE [LARGE SCALE GENOMIC DNA]</scope>
    <source>
        <strain evidence="4 5">R4</strain>
    </source>
</reference>
<evidence type="ECO:0000256" key="1">
    <source>
        <dbReference type="SAM" id="MobiDB-lite"/>
    </source>
</evidence>
<keyword evidence="2" id="KW-1133">Transmembrane helix</keyword>
<keyword evidence="5" id="KW-1185">Reference proteome</keyword>
<keyword evidence="2" id="KW-0472">Membrane</keyword>
<organism evidence="4 5">
    <name type="scientific">Corynebacterium breve</name>
    <dbReference type="NCBI Taxonomy" id="3049799"/>
    <lineage>
        <taxon>Bacteria</taxon>
        <taxon>Bacillati</taxon>
        <taxon>Actinomycetota</taxon>
        <taxon>Actinomycetes</taxon>
        <taxon>Mycobacteriales</taxon>
        <taxon>Corynebacteriaceae</taxon>
        <taxon>Corynebacterium</taxon>
    </lineage>
</organism>
<evidence type="ECO:0000259" key="3">
    <source>
        <dbReference type="Pfam" id="PF20177"/>
    </source>
</evidence>
<feature type="transmembrane region" description="Helical" evidence="2">
    <location>
        <begin position="67"/>
        <end position="89"/>
    </location>
</feature>
<evidence type="ECO:0000313" key="5">
    <source>
        <dbReference type="Proteomes" id="UP001225598"/>
    </source>
</evidence>